<keyword evidence="2" id="KW-1185">Reference proteome</keyword>
<dbReference type="EMBL" id="PDJQ01000001">
    <property type="protein sequence ID" value="PFG74444.1"/>
    <property type="molecule type" value="Genomic_DNA"/>
</dbReference>
<accession>A0A2A9HEL7</accession>
<sequence>MSDEYGVDLDEVFRVIDTADVLVVRFHFIDRRLLVDFRTRPGIEPLIRVVPRAESVEERFRSIKRLRPEFPLPERVMTFHWPRSVPVLLASGAWQRLVDRASSLGSDETTDACARALEELMALERKEVIAAITGASHYQTLWERRSR</sequence>
<evidence type="ECO:0000313" key="1">
    <source>
        <dbReference type="EMBL" id="PFG74444.1"/>
    </source>
</evidence>
<dbReference type="RefSeq" id="WP_098503832.1">
    <property type="nucleotide sequence ID" value="NZ_PDJQ01000001.1"/>
</dbReference>
<organism evidence="1 2">
    <name type="scientific">Tepidiforma thermophila (strain KCTC 52669 / CGMCC 1.13589 / G233)</name>
    <dbReference type="NCBI Taxonomy" id="2761530"/>
    <lineage>
        <taxon>Bacteria</taxon>
        <taxon>Bacillati</taxon>
        <taxon>Chloroflexota</taxon>
        <taxon>Tepidiformia</taxon>
        <taxon>Tepidiformales</taxon>
        <taxon>Tepidiformaceae</taxon>
        <taxon>Tepidiforma</taxon>
    </lineage>
</organism>
<evidence type="ECO:0000313" key="2">
    <source>
        <dbReference type="Proteomes" id="UP000223071"/>
    </source>
</evidence>
<gene>
    <name evidence="1" type="ORF">A9A59_1674</name>
</gene>
<dbReference type="AlphaFoldDB" id="A0A2A9HEL7"/>
<reference evidence="1 2" key="1">
    <citation type="submission" date="2017-09" db="EMBL/GenBank/DDBJ databases">
        <title>Sequencing the genomes of two abundant thermophiles in Great Basin hot springs: Thermocrinis jamiesonii and novel Chloroflexi Thermoflexus hugenholtzii.</title>
        <authorList>
            <person name="Hedlund B."/>
        </authorList>
    </citation>
    <scope>NUCLEOTIDE SEQUENCE [LARGE SCALE GENOMIC DNA]</scope>
    <source>
        <strain evidence="1 2">G233</strain>
    </source>
</reference>
<dbReference type="Proteomes" id="UP000223071">
    <property type="component" value="Unassembled WGS sequence"/>
</dbReference>
<name>A0A2A9HEL7_TEPT2</name>
<proteinExistence type="predicted"/>
<comment type="caution">
    <text evidence="1">The sequence shown here is derived from an EMBL/GenBank/DDBJ whole genome shotgun (WGS) entry which is preliminary data.</text>
</comment>
<protein>
    <submittedName>
        <fullName evidence="1">Uncharacterized protein</fullName>
    </submittedName>
</protein>